<evidence type="ECO:0000313" key="2">
    <source>
        <dbReference type="EMBL" id="MVO99816.1"/>
    </source>
</evidence>
<comment type="caution">
    <text evidence="2">The sequence shown here is derived from an EMBL/GenBank/DDBJ whole genome shotgun (WGS) entry which is preliminary data.</text>
</comment>
<proteinExistence type="predicted"/>
<dbReference type="Proteomes" id="UP000490800">
    <property type="component" value="Unassembled WGS sequence"/>
</dbReference>
<protein>
    <recommendedName>
        <fullName evidence="4">Spore germination protein GerPC</fullName>
    </recommendedName>
</protein>
<keyword evidence="3" id="KW-1185">Reference proteome</keyword>
<organism evidence="2 3">
    <name type="scientific">Paenibacillus lutrae</name>
    <dbReference type="NCBI Taxonomy" id="2078573"/>
    <lineage>
        <taxon>Bacteria</taxon>
        <taxon>Bacillati</taxon>
        <taxon>Bacillota</taxon>
        <taxon>Bacilli</taxon>
        <taxon>Bacillales</taxon>
        <taxon>Paenibacillaceae</taxon>
        <taxon>Paenibacillus</taxon>
    </lineage>
</organism>
<keyword evidence="1" id="KW-0175">Coiled coil</keyword>
<dbReference type="AlphaFoldDB" id="A0A7X3FHP4"/>
<feature type="coiled-coil region" evidence="1">
    <location>
        <begin position="22"/>
        <end position="49"/>
    </location>
</feature>
<dbReference type="Pfam" id="PF10737">
    <property type="entry name" value="GerPC"/>
    <property type="match status" value="1"/>
</dbReference>
<evidence type="ECO:0000256" key="1">
    <source>
        <dbReference type="SAM" id="Coils"/>
    </source>
</evidence>
<gene>
    <name evidence="2" type="ORF">EDM21_09770</name>
</gene>
<evidence type="ECO:0008006" key="4">
    <source>
        <dbReference type="Google" id="ProtNLM"/>
    </source>
</evidence>
<reference evidence="2 3" key="1">
    <citation type="journal article" date="2019" name="Microorganisms">
        <title>Paenibacillus lutrae sp. nov., A Chitinolytic Species Isolated from A River Otter in Castril Natural Park, Granada, Spain.</title>
        <authorList>
            <person name="Rodriguez M."/>
            <person name="Reina J.C."/>
            <person name="Bejar V."/>
            <person name="Llamas I."/>
        </authorList>
    </citation>
    <scope>NUCLEOTIDE SEQUENCE [LARGE SCALE GENOMIC DNA]</scope>
    <source>
        <strain evidence="2 3">N10</strain>
    </source>
</reference>
<name>A0A7X3FHP4_9BACL</name>
<dbReference type="InterPro" id="IPR019673">
    <property type="entry name" value="Spore_germination_GerPC"/>
</dbReference>
<accession>A0A7X3FHP4</accession>
<evidence type="ECO:0000313" key="3">
    <source>
        <dbReference type="Proteomes" id="UP000490800"/>
    </source>
</evidence>
<dbReference type="EMBL" id="RHLK01000004">
    <property type="protein sequence ID" value="MVO99816.1"/>
    <property type="molecule type" value="Genomic_DNA"/>
</dbReference>
<dbReference type="OrthoDB" id="2991331at2"/>
<dbReference type="RefSeq" id="WP_157335107.1">
    <property type="nucleotide sequence ID" value="NZ_RHLK01000004.1"/>
</dbReference>
<sequence>MYSPDGSYPYYQQQLQQLWAYTQRQEERLRRLEESVQSMRKELEELGRQRAIHIDRIEYKFDQLKVEQLDGTLTIGVSPSAMNEIEDMAVNGMPDSPPPGKGMNTAPPVPPAFTSDDYRQPPEEREPPIMEQQANQQLHDFLDREAMEELMALAAKQHMNVAPGESKRIMDDLRRQIEARVRHYSRTPGHNEAAGMESAEVRTHKLIEKTKSDIREGIRIYLNQYRQEKENGGDSS</sequence>